<comment type="caution">
    <text evidence="1">The sequence shown here is derived from an EMBL/GenBank/DDBJ whole genome shotgun (WGS) entry which is preliminary data.</text>
</comment>
<evidence type="ECO:0000313" key="2">
    <source>
        <dbReference type="Proteomes" id="UP000270873"/>
    </source>
</evidence>
<dbReference type="AlphaFoldDB" id="A0A658K9X4"/>
<name>A0A658K9X4_PSEA0</name>
<proteinExistence type="predicted"/>
<sequence>GALEIAPLGRSGPGLMLRASQQATFSRDAWDSVKPIDAGSGAWADGMLVASRMKLSDFLAELGRYRRGRLNCDAKVANLLISGSYPLADSERILDMLELALPVHVQRFTRYWVNVQARV</sequence>
<accession>A0A658K9X4</accession>
<dbReference type="EMBL" id="RBSP01000359">
    <property type="protein sequence ID" value="RMS49079.1"/>
    <property type="molecule type" value="Genomic_DNA"/>
</dbReference>
<dbReference type="Proteomes" id="UP000270873">
    <property type="component" value="Unassembled WGS sequence"/>
</dbReference>
<protein>
    <submittedName>
        <fullName evidence="1">Sigma factor regulatory protein FecR/PupR family</fullName>
    </submittedName>
</protein>
<reference evidence="1 2" key="1">
    <citation type="submission" date="2018-08" db="EMBL/GenBank/DDBJ databases">
        <title>Recombination of ecologically and evolutionarily significant loci maintains genetic cohesion in the Pseudomonas syringae species complex.</title>
        <authorList>
            <person name="Dillon M."/>
            <person name="Thakur S."/>
            <person name="Almeida R.N.D."/>
            <person name="Weir B.S."/>
            <person name="Guttman D.S."/>
        </authorList>
    </citation>
    <scope>NUCLEOTIDE SEQUENCE [LARGE SCALE GENOMIC DNA]</scope>
    <source>
        <strain evidence="1 2">ICMP 7847</strain>
    </source>
</reference>
<gene>
    <name evidence="1" type="ORF">ALP66_04116</name>
</gene>
<evidence type="ECO:0000313" key="1">
    <source>
        <dbReference type="EMBL" id="RMS49079.1"/>
    </source>
</evidence>
<organism evidence="1 2">
    <name type="scientific">Pseudomonas amygdali pv. photiniae</name>
    <dbReference type="NCBI Taxonomy" id="251724"/>
    <lineage>
        <taxon>Bacteria</taxon>
        <taxon>Pseudomonadati</taxon>
        <taxon>Pseudomonadota</taxon>
        <taxon>Gammaproteobacteria</taxon>
        <taxon>Pseudomonadales</taxon>
        <taxon>Pseudomonadaceae</taxon>
        <taxon>Pseudomonas</taxon>
        <taxon>Pseudomonas amygdali</taxon>
    </lineage>
</organism>
<feature type="non-terminal residue" evidence="1">
    <location>
        <position position="1"/>
    </location>
</feature>